<dbReference type="InterPro" id="IPR001680">
    <property type="entry name" value="WD40_rpt"/>
</dbReference>
<feature type="repeat" description="WD" evidence="6">
    <location>
        <begin position="560"/>
        <end position="582"/>
    </location>
</feature>
<evidence type="ECO:0000313" key="9">
    <source>
        <dbReference type="EMBL" id="KAK5696479.1"/>
    </source>
</evidence>
<dbReference type="Pfam" id="PF00400">
    <property type="entry name" value="WD40"/>
    <property type="match status" value="4"/>
</dbReference>
<proteinExistence type="inferred from homology"/>
<dbReference type="GO" id="GO:1990234">
    <property type="term" value="C:transferase complex"/>
    <property type="evidence" value="ECO:0007669"/>
    <property type="project" value="UniProtKB-ARBA"/>
</dbReference>
<sequence>MSSRGRSSSPRRHRPRPSQSFEDSDAIFDTRPLEAFGRTVQATASHILSGNDHPSSHPHDYTRSALTSVHRTLGAQPRIQRSVFELVRQGPRDILLGGRRLKEGELEYRAATYLPEELVRTAPVSAAPFSLFDGFKASLPETAEDGRGGRRKKHGRRPSKLLEGGNNGDEKGDARLERLQREKERLDHKLEMMGIRKTMCSSEIREIDGKIGNLNTMRGVVLDRLAGLEQEEREIENESSEMADQVEMLREQLEDEAALAQSTPSRVEEAEEEADVVAGEDEDGMAASFMSESIYQQLPKVKESPPKPKRKRLPRRTSTLPILHEHMDPGTRIKSFRAHGEAITAMDFDAPFGTLVTASQDDSIKVWDLNAGKCLGALEGHLSSVRCLQTEESIVATGSLDASIRLWDLSLASAQPEPFDEFEDPEDNAAAIMDPADPPYPNPMANTQVGVLNAHIAEITALHFSGNTLVSGSADKTLRQWDLEGGRCVQTLDVLWAAAQTQTPSLAPSSALPGGVAAGLGGQGDSWWKSSTSRLRDGVAGGAQEQEPFIGALQVYSSALAVGTADGMVRLWDLRSGTVHRSLVGHTGGVVGLQFDDAFLVTGSKDRSVRIWDLRTGTLHDAFAYENPITSMQFDSRRIVAAAGEDVVKVYDKADGRLWDCGASTMSTGDADADVVSTAGSGGSESVVERVRIRDGYLVEGRRDGAVAVWSC</sequence>
<dbReference type="CDD" id="cd22881">
    <property type="entry name" value="Mdv1_N"/>
    <property type="match status" value="1"/>
</dbReference>
<reference evidence="9" key="1">
    <citation type="submission" date="2023-08" db="EMBL/GenBank/DDBJ databases">
        <title>Black Yeasts Isolated from many extreme environments.</title>
        <authorList>
            <person name="Coleine C."/>
            <person name="Stajich J.E."/>
            <person name="Selbmann L."/>
        </authorList>
    </citation>
    <scope>NUCLEOTIDE SEQUENCE</scope>
    <source>
        <strain evidence="9">CCFEE 5810</strain>
    </source>
</reference>
<dbReference type="GO" id="GO:0016491">
    <property type="term" value="F:oxidoreductase activity"/>
    <property type="evidence" value="ECO:0007669"/>
    <property type="project" value="UniProtKB-KW"/>
</dbReference>
<dbReference type="InterPro" id="IPR020472">
    <property type="entry name" value="WD40_PAC1"/>
</dbReference>
<comment type="caution">
    <text evidence="9">The sequence shown here is derived from an EMBL/GenBank/DDBJ whole genome shotgun (WGS) entry which is preliminary data.</text>
</comment>
<evidence type="ECO:0000256" key="8">
    <source>
        <dbReference type="SAM" id="MobiDB-lite"/>
    </source>
</evidence>
<feature type="repeat" description="WD" evidence="6">
    <location>
        <begin position="336"/>
        <end position="377"/>
    </location>
</feature>
<protein>
    <recommendedName>
        <fullName evidence="4">Mitochondrial division protein 1</fullName>
    </recommendedName>
</protein>
<dbReference type="AlphaFoldDB" id="A0AAN7W3V4"/>
<evidence type="ECO:0000256" key="5">
    <source>
        <dbReference type="ARBA" id="ARBA00043913"/>
    </source>
</evidence>
<dbReference type="Gene3D" id="6.10.280.220">
    <property type="match status" value="1"/>
</dbReference>
<dbReference type="InterPro" id="IPR036322">
    <property type="entry name" value="WD40_repeat_dom_sf"/>
</dbReference>
<feature type="repeat" description="WD" evidence="6">
    <location>
        <begin position="583"/>
        <end position="622"/>
    </location>
</feature>
<dbReference type="PROSITE" id="PS50294">
    <property type="entry name" value="WD_REPEATS_REGION"/>
    <property type="match status" value="4"/>
</dbReference>
<dbReference type="CDD" id="cd00200">
    <property type="entry name" value="WD40"/>
    <property type="match status" value="1"/>
</dbReference>
<feature type="region of interest" description="Disordered" evidence="8">
    <location>
        <begin position="1"/>
        <end position="27"/>
    </location>
</feature>
<gene>
    <name evidence="9" type="primary">MDV1</name>
    <name evidence="9" type="ORF">LTR97_007781</name>
</gene>
<dbReference type="Proteomes" id="UP001310594">
    <property type="component" value="Unassembled WGS sequence"/>
</dbReference>
<dbReference type="PROSITE" id="PS50082">
    <property type="entry name" value="WD_REPEATS_2"/>
    <property type="match status" value="5"/>
</dbReference>
<feature type="compositionally biased region" description="Basic residues" evidence="8">
    <location>
        <begin position="149"/>
        <end position="159"/>
    </location>
</feature>
<comment type="function">
    <text evidence="5">Involved in mitochondrial fission. Acts as an adapter protein required to form mitochondrial fission complexes. Formation of these complexes is required to promote constriction and fission of the mitochondrial compartment at a late step in mitochondrial division.</text>
</comment>
<evidence type="ECO:0000256" key="3">
    <source>
        <dbReference type="ARBA" id="ARBA00038415"/>
    </source>
</evidence>
<dbReference type="PRINTS" id="PR00320">
    <property type="entry name" value="GPROTEINBRPT"/>
</dbReference>
<dbReference type="EMBL" id="JAVRQU010000012">
    <property type="protein sequence ID" value="KAK5696479.1"/>
    <property type="molecule type" value="Genomic_DNA"/>
</dbReference>
<dbReference type="PANTHER" id="PTHR22847">
    <property type="entry name" value="WD40 REPEAT PROTEIN"/>
    <property type="match status" value="1"/>
</dbReference>
<evidence type="ECO:0000313" key="10">
    <source>
        <dbReference type="Proteomes" id="UP001310594"/>
    </source>
</evidence>
<feature type="repeat" description="WD" evidence="6">
    <location>
        <begin position="452"/>
        <end position="491"/>
    </location>
</feature>
<dbReference type="PROSITE" id="PS00678">
    <property type="entry name" value="WD_REPEATS_1"/>
    <property type="match status" value="3"/>
</dbReference>
<organism evidence="9 10">
    <name type="scientific">Elasticomyces elasticus</name>
    <dbReference type="NCBI Taxonomy" id="574655"/>
    <lineage>
        <taxon>Eukaryota</taxon>
        <taxon>Fungi</taxon>
        <taxon>Dikarya</taxon>
        <taxon>Ascomycota</taxon>
        <taxon>Pezizomycotina</taxon>
        <taxon>Dothideomycetes</taxon>
        <taxon>Dothideomycetidae</taxon>
        <taxon>Mycosphaerellales</taxon>
        <taxon>Teratosphaeriaceae</taxon>
        <taxon>Elasticomyces</taxon>
    </lineage>
</organism>
<evidence type="ECO:0000256" key="7">
    <source>
        <dbReference type="SAM" id="Coils"/>
    </source>
</evidence>
<accession>A0AAN7W3V4</accession>
<feature type="repeat" description="WD" evidence="6">
    <location>
        <begin position="378"/>
        <end position="410"/>
    </location>
</feature>
<dbReference type="Gene3D" id="2.130.10.10">
    <property type="entry name" value="YVTN repeat-like/Quinoprotein amine dehydrogenase"/>
    <property type="match status" value="2"/>
</dbReference>
<comment type="similarity">
    <text evidence="3">Belongs to the WD repeat MDV1/CAF4 family.</text>
</comment>
<keyword evidence="9" id="KW-0560">Oxidoreductase</keyword>
<keyword evidence="7" id="KW-0175">Coiled coil</keyword>
<dbReference type="InterPro" id="IPR015943">
    <property type="entry name" value="WD40/YVTN_repeat-like_dom_sf"/>
</dbReference>
<keyword evidence="2" id="KW-0677">Repeat</keyword>
<dbReference type="InterPro" id="IPR019775">
    <property type="entry name" value="WD40_repeat_CS"/>
</dbReference>
<name>A0AAN7W3V4_9PEZI</name>
<evidence type="ECO:0000256" key="4">
    <source>
        <dbReference type="ARBA" id="ARBA00039789"/>
    </source>
</evidence>
<evidence type="ECO:0000256" key="2">
    <source>
        <dbReference type="ARBA" id="ARBA00022737"/>
    </source>
</evidence>
<evidence type="ECO:0000256" key="6">
    <source>
        <dbReference type="PROSITE-ProRule" id="PRU00221"/>
    </source>
</evidence>
<feature type="coiled-coil region" evidence="7">
    <location>
        <begin position="225"/>
        <end position="263"/>
    </location>
</feature>
<dbReference type="SMART" id="SM00320">
    <property type="entry name" value="WD40"/>
    <property type="match status" value="6"/>
</dbReference>
<dbReference type="PANTHER" id="PTHR22847:SF637">
    <property type="entry name" value="WD REPEAT DOMAIN 5B"/>
    <property type="match status" value="1"/>
</dbReference>
<feature type="region of interest" description="Disordered" evidence="8">
    <location>
        <begin position="296"/>
        <end position="316"/>
    </location>
</feature>
<dbReference type="SUPFAM" id="SSF50978">
    <property type="entry name" value="WD40 repeat-like"/>
    <property type="match status" value="1"/>
</dbReference>
<feature type="region of interest" description="Disordered" evidence="8">
    <location>
        <begin position="140"/>
        <end position="173"/>
    </location>
</feature>
<evidence type="ECO:0000256" key="1">
    <source>
        <dbReference type="ARBA" id="ARBA00022574"/>
    </source>
</evidence>
<keyword evidence="1 6" id="KW-0853">WD repeat</keyword>